<feature type="signal peptide" evidence="2">
    <location>
        <begin position="1"/>
        <end position="26"/>
    </location>
</feature>
<accession>A0A317N1D2</accession>
<name>A0A317N1D2_9GAMM</name>
<feature type="region of interest" description="Disordered" evidence="1">
    <location>
        <begin position="463"/>
        <end position="482"/>
    </location>
</feature>
<protein>
    <submittedName>
        <fullName evidence="3">Uncharacterized protein (PEP-CTERM system associated)</fullName>
    </submittedName>
</protein>
<evidence type="ECO:0000313" key="3">
    <source>
        <dbReference type="EMBL" id="PWV65728.1"/>
    </source>
</evidence>
<dbReference type="AlphaFoldDB" id="A0A317N1D2"/>
<evidence type="ECO:0000256" key="1">
    <source>
        <dbReference type="SAM" id="MobiDB-lite"/>
    </source>
</evidence>
<feature type="chain" id="PRO_5016369954" evidence="2">
    <location>
        <begin position="27"/>
        <end position="536"/>
    </location>
</feature>
<dbReference type="PROSITE" id="PS51257">
    <property type="entry name" value="PROKAR_LIPOPROTEIN"/>
    <property type="match status" value="1"/>
</dbReference>
<gene>
    <name evidence="3" type="ORF">C7443_101213</name>
</gene>
<dbReference type="EMBL" id="QGTJ01000001">
    <property type="protein sequence ID" value="PWV65728.1"/>
    <property type="molecule type" value="Genomic_DNA"/>
</dbReference>
<dbReference type="NCBIfam" id="TIGR03016">
    <property type="entry name" value="pepcterm_hypo_1"/>
    <property type="match status" value="1"/>
</dbReference>
<dbReference type="Proteomes" id="UP000246569">
    <property type="component" value="Unassembled WGS sequence"/>
</dbReference>
<keyword evidence="2" id="KW-0732">Signal</keyword>
<organism evidence="3 4">
    <name type="scientific">Plasticicumulans acidivorans</name>
    <dbReference type="NCBI Taxonomy" id="886464"/>
    <lineage>
        <taxon>Bacteria</taxon>
        <taxon>Pseudomonadati</taxon>
        <taxon>Pseudomonadota</taxon>
        <taxon>Gammaproteobacteria</taxon>
        <taxon>Candidatus Competibacteraceae</taxon>
        <taxon>Plasticicumulans</taxon>
    </lineage>
</organism>
<dbReference type="InterPro" id="IPR017467">
    <property type="entry name" value="CHP03016_PEP-CTERM"/>
</dbReference>
<comment type="caution">
    <text evidence="3">The sequence shown here is derived from an EMBL/GenBank/DDBJ whole genome shotgun (WGS) entry which is preliminary data.</text>
</comment>
<evidence type="ECO:0000313" key="4">
    <source>
        <dbReference type="Proteomes" id="UP000246569"/>
    </source>
</evidence>
<evidence type="ECO:0000256" key="2">
    <source>
        <dbReference type="SAM" id="SignalP"/>
    </source>
</evidence>
<proteinExistence type="predicted"/>
<keyword evidence="4" id="KW-1185">Reference proteome</keyword>
<sequence>MSSNGTRRGALTGALLIVSCSGSCVAGDWTFRPLLSFSETLSDNVTRGDEGKGVSKGDLITEVTPGFSLSGTGSRVQADIYYELAGINFLHDSSRNSLNNRLSLNSTLELLDSRFFLDARASYFQVANSPSSTTSSDSIGLSGQASDIGTLFLSPYWKERFGGVAESLFKLTLGRTQTSNNSDGGASSSSLMSNSDTRGLSWNIGSIAGTGRLSWQAAFNDEVTSYDDGQPDDKRRNSAFDTRWQLNEDWSLLGRLGNEQNTLSDSTSNDTNGSYWSGGVGWTPSRYLGVDTYYGSRDKEVRVKWNPTERTALDVSWRDRSVGLVTGPSWAMNFSQKTANSVWTATYSDEVTTQQSSALQNGGYFTYVDPTTGQAIYLDPTTGQLIARDQSFGLRNGTYETKRFELSTTYFRGHSQIFGRVFHEDRSYSDGTGDGTSYGADASWTWQFAPRTRSTVGVTWQKVNDQTTDTTSSTGSGSGDGYLRGRVGLSHDLSADASAAVEYQHISSDGGSGVGSGSSSSAYDENRLTLSLNMRF</sequence>
<reference evidence="3 4" key="1">
    <citation type="submission" date="2018-05" db="EMBL/GenBank/DDBJ databases">
        <title>Genomic Encyclopedia of Type Strains, Phase IV (KMG-IV): sequencing the most valuable type-strain genomes for metagenomic binning, comparative biology and taxonomic classification.</title>
        <authorList>
            <person name="Goeker M."/>
        </authorList>
    </citation>
    <scope>NUCLEOTIDE SEQUENCE [LARGE SCALE GENOMIC DNA]</scope>
    <source>
        <strain evidence="3 4">DSM 23606</strain>
    </source>
</reference>